<evidence type="ECO:0000313" key="4">
    <source>
        <dbReference type="Proteomes" id="UP000037035"/>
    </source>
</evidence>
<feature type="transmembrane region" description="Helical" evidence="1">
    <location>
        <begin position="148"/>
        <end position="168"/>
    </location>
</feature>
<reference evidence="3 4" key="1">
    <citation type="submission" date="2015-08" db="EMBL/GenBank/DDBJ databases">
        <title>Next Generation Sequencing and Analysis of the Genome of Puccinia sorghi L Schw, the Causal Agent of Maize Common Rust.</title>
        <authorList>
            <person name="Rochi L."/>
            <person name="Burguener G."/>
            <person name="Darino M."/>
            <person name="Turjanski A."/>
            <person name="Kreff E."/>
            <person name="Dieguez M.J."/>
            <person name="Sacco F."/>
        </authorList>
    </citation>
    <scope>NUCLEOTIDE SEQUENCE [LARGE SCALE GENOMIC DNA]</scope>
    <source>
        <strain evidence="3 4">RO10H11247</strain>
    </source>
</reference>
<keyword evidence="1" id="KW-0812">Transmembrane</keyword>
<name>A0A0L6V4S9_9BASI</name>
<comment type="caution">
    <text evidence="3">The sequence shown here is derived from an EMBL/GenBank/DDBJ whole genome shotgun (WGS) entry which is preliminary data.</text>
</comment>
<dbReference type="EMBL" id="LAVV01007485">
    <property type="protein sequence ID" value="KNZ55776.1"/>
    <property type="molecule type" value="Genomic_DNA"/>
</dbReference>
<gene>
    <name evidence="3" type="ORF">VP01_2585g1</name>
</gene>
<feature type="signal peptide" evidence="2">
    <location>
        <begin position="1"/>
        <end position="19"/>
    </location>
</feature>
<dbReference type="Proteomes" id="UP000037035">
    <property type="component" value="Unassembled WGS sequence"/>
</dbReference>
<feature type="transmembrane region" description="Helical" evidence="1">
    <location>
        <begin position="56"/>
        <end position="81"/>
    </location>
</feature>
<keyword evidence="1" id="KW-0472">Membrane</keyword>
<protein>
    <submittedName>
        <fullName evidence="3">Putative signal peptide protein</fullName>
    </submittedName>
</protein>
<proteinExistence type="predicted"/>
<keyword evidence="2" id="KW-0732">Signal</keyword>
<dbReference type="AlphaFoldDB" id="A0A0L6V4S9"/>
<sequence length="600" mass="69225">MLCFFLFILLSLYLSFCFSSLETQPLGVKLSCFFQLLYMTFLTCLPLSLESHIVSFVLLDVVSVLFYLLTSFLSFFSQIFWCVSPVSCLNHSHFSVHSYSCICSSLSQINNNDHSIFQEFFCQNQQSRLQTGSHYAHYSQPKLKKLQIFFFGADSLILVGSFQNNLILQKALDSGNLAGLASEKTMLQFSIKLFYNLLVSSQLSFPFFFYFECFFLFFLFLENKVFSIIVPIITSGFPGIELENLDTPRCFLSHCPVFSVVLVPHVTFHVTTHDFTSHACYHSDLSCLVYITLSSILFFYSKYFHYPVRIVFLLNSSRTSNNTINCRISATPCFLFFLFNLNYKQGPINKHLITGDMRLLNLLNSISIISLERRKVLHREGYVITRGGSYKQWKGFSIKRGGRLSWIQWTRYSGGEYGWSKDGICVTALEEKKEGTVEVRGGRRGTDPQILGGILILYQSIYLSTTYRKRKEEWGFRRESRVKLQESLKAFRVAVSKGRVIDTQRRRNLSYLLSQFFFPQHVNMIEVEMKMKSKEIQLLTCIGEEFHDSENKYKLEEKYSKNNHPKRGGNDSTSKGLCHGALEAEVTNVYSPCLRVVSWV</sequence>
<feature type="chain" id="PRO_5005568276" evidence="2">
    <location>
        <begin position="20"/>
        <end position="600"/>
    </location>
</feature>
<evidence type="ECO:0000256" key="2">
    <source>
        <dbReference type="SAM" id="SignalP"/>
    </source>
</evidence>
<organism evidence="3 4">
    <name type="scientific">Puccinia sorghi</name>
    <dbReference type="NCBI Taxonomy" id="27349"/>
    <lineage>
        <taxon>Eukaryota</taxon>
        <taxon>Fungi</taxon>
        <taxon>Dikarya</taxon>
        <taxon>Basidiomycota</taxon>
        <taxon>Pucciniomycotina</taxon>
        <taxon>Pucciniomycetes</taxon>
        <taxon>Pucciniales</taxon>
        <taxon>Pucciniaceae</taxon>
        <taxon>Puccinia</taxon>
    </lineage>
</organism>
<evidence type="ECO:0000313" key="3">
    <source>
        <dbReference type="EMBL" id="KNZ55776.1"/>
    </source>
</evidence>
<feature type="transmembrane region" description="Helical" evidence="1">
    <location>
        <begin position="193"/>
        <end position="221"/>
    </location>
</feature>
<feature type="transmembrane region" description="Helical" evidence="1">
    <location>
        <begin position="27"/>
        <end position="49"/>
    </location>
</feature>
<keyword evidence="4" id="KW-1185">Reference proteome</keyword>
<dbReference type="VEuPathDB" id="FungiDB:VP01_2585g1"/>
<keyword evidence="1" id="KW-1133">Transmembrane helix</keyword>
<evidence type="ECO:0000256" key="1">
    <source>
        <dbReference type="SAM" id="Phobius"/>
    </source>
</evidence>
<accession>A0A0L6V4S9</accession>